<reference evidence="2" key="1">
    <citation type="submission" date="2017-07" db="EMBL/GenBank/DDBJ databases">
        <title>Taro Niue Genome Assembly and Annotation.</title>
        <authorList>
            <person name="Atibalentja N."/>
            <person name="Keating K."/>
            <person name="Fields C.J."/>
        </authorList>
    </citation>
    <scope>NUCLEOTIDE SEQUENCE</scope>
    <source>
        <strain evidence="2">Niue_2</strain>
        <tissue evidence="2">Leaf</tissue>
    </source>
</reference>
<evidence type="ECO:0000313" key="3">
    <source>
        <dbReference type="Proteomes" id="UP000652761"/>
    </source>
</evidence>
<gene>
    <name evidence="2" type="ORF">Taro_001811</name>
</gene>
<accession>A0A843TC70</accession>
<comment type="caution">
    <text evidence="2">The sequence shown here is derived from an EMBL/GenBank/DDBJ whole genome shotgun (WGS) entry which is preliminary data.</text>
</comment>
<evidence type="ECO:0000256" key="1">
    <source>
        <dbReference type="SAM" id="MobiDB-lite"/>
    </source>
</evidence>
<protein>
    <submittedName>
        <fullName evidence="2">Uncharacterized protein</fullName>
    </submittedName>
</protein>
<feature type="compositionally biased region" description="Basic and acidic residues" evidence="1">
    <location>
        <begin position="22"/>
        <end position="33"/>
    </location>
</feature>
<name>A0A843TC70_COLES</name>
<feature type="region of interest" description="Disordered" evidence="1">
    <location>
        <begin position="22"/>
        <end position="43"/>
    </location>
</feature>
<sequence>MILVLQKWGSWDFSTRRGEEQEKLLRPEGEQRSAAKGKKKKGRGGGIVLEDLLSNCTCSSRTWILRGLEVLSTVYLVGAVVLWCLSRRAQVLVNFLNSQAVYGVGRRAYLLSFFESSHSKRLESSCSRLYALVLVVPPSRGGGHRRHKLCSPNHLKILYALWLVCGFLHRFTLYSHTTLGSNQI</sequence>
<evidence type="ECO:0000313" key="2">
    <source>
        <dbReference type="EMBL" id="MQL69518.1"/>
    </source>
</evidence>
<dbReference type="EMBL" id="NMUH01000039">
    <property type="protein sequence ID" value="MQL69518.1"/>
    <property type="molecule type" value="Genomic_DNA"/>
</dbReference>
<dbReference type="AlphaFoldDB" id="A0A843TC70"/>
<dbReference type="Proteomes" id="UP000652761">
    <property type="component" value="Unassembled WGS sequence"/>
</dbReference>
<feature type="non-terminal residue" evidence="2">
    <location>
        <position position="1"/>
    </location>
</feature>
<keyword evidence="3" id="KW-1185">Reference proteome</keyword>
<organism evidence="2 3">
    <name type="scientific">Colocasia esculenta</name>
    <name type="common">Wild taro</name>
    <name type="synonym">Arum esculentum</name>
    <dbReference type="NCBI Taxonomy" id="4460"/>
    <lineage>
        <taxon>Eukaryota</taxon>
        <taxon>Viridiplantae</taxon>
        <taxon>Streptophyta</taxon>
        <taxon>Embryophyta</taxon>
        <taxon>Tracheophyta</taxon>
        <taxon>Spermatophyta</taxon>
        <taxon>Magnoliopsida</taxon>
        <taxon>Liliopsida</taxon>
        <taxon>Araceae</taxon>
        <taxon>Aroideae</taxon>
        <taxon>Colocasieae</taxon>
        <taxon>Colocasia</taxon>
    </lineage>
</organism>
<proteinExistence type="predicted"/>